<organism evidence="1">
    <name type="scientific">marine sediment metagenome</name>
    <dbReference type="NCBI Taxonomy" id="412755"/>
    <lineage>
        <taxon>unclassified sequences</taxon>
        <taxon>metagenomes</taxon>
        <taxon>ecological metagenomes</taxon>
    </lineage>
</organism>
<comment type="caution">
    <text evidence="1">The sequence shown here is derived from an EMBL/GenBank/DDBJ whole genome shotgun (WGS) entry which is preliminary data.</text>
</comment>
<proteinExistence type="predicted"/>
<evidence type="ECO:0000313" key="1">
    <source>
        <dbReference type="EMBL" id="KKN72212.1"/>
    </source>
</evidence>
<accession>A0A0F9TB73</accession>
<name>A0A0F9TB73_9ZZZZ</name>
<sequence length="91" mass="10512">MSGTRTLREWWLGWRLNVWGRKLRRAHVEFETFKQYPHSAGRDQNVLHRIKKNAVNRAEYMVATLRARLHGLPEATAASKPEDSPSEQAGS</sequence>
<dbReference type="EMBL" id="LAZR01000367">
    <property type="protein sequence ID" value="KKN72212.1"/>
    <property type="molecule type" value="Genomic_DNA"/>
</dbReference>
<dbReference type="AlphaFoldDB" id="A0A0F9TB73"/>
<reference evidence="1" key="1">
    <citation type="journal article" date="2015" name="Nature">
        <title>Complex archaea that bridge the gap between prokaryotes and eukaryotes.</title>
        <authorList>
            <person name="Spang A."/>
            <person name="Saw J.H."/>
            <person name="Jorgensen S.L."/>
            <person name="Zaremba-Niedzwiedzka K."/>
            <person name="Martijn J."/>
            <person name="Lind A.E."/>
            <person name="van Eijk R."/>
            <person name="Schleper C."/>
            <person name="Guy L."/>
            <person name="Ettema T.J."/>
        </authorList>
    </citation>
    <scope>NUCLEOTIDE SEQUENCE</scope>
</reference>
<gene>
    <name evidence="1" type="ORF">LCGC14_0413490</name>
</gene>
<protein>
    <submittedName>
        <fullName evidence="1">Uncharacterized protein</fullName>
    </submittedName>
</protein>